<feature type="compositionally biased region" description="Low complexity" evidence="1">
    <location>
        <begin position="48"/>
        <end position="65"/>
    </location>
</feature>
<dbReference type="Proteomes" id="UP000507245">
    <property type="component" value="Unassembled WGS sequence"/>
</dbReference>
<dbReference type="EMBL" id="CAEKDK010000006">
    <property type="protein sequence ID" value="CAB4283630.1"/>
    <property type="molecule type" value="Genomic_DNA"/>
</dbReference>
<dbReference type="EMBL" id="CAEKDK010000006">
    <property type="protein sequence ID" value="CAB4283191.1"/>
    <property type="molecule type" value="Genomic_DNA"/>
</dbReference>
<name>A0A6J5V4R7_PRUAR</name>
<dbReference type="Proteomes" id="UP000507222">
    <property type="component" value="Unassembled WGS sequence"/>
</dbReference>
<dbReference type="AlphaFoldDB" id="A0A6J5V4R7"/>
<feature type="region of interest" description="Disordered" evidence="1">
    <location>
        <begin position="48"/>
        <end position="78"/>
    </location>
</feature>
<dbReference type="OrthoDB" id="1710956at2759"/>
<keyword evidence="6" id="KW-1185">Reference proteome</keyword>
<proteinExistence type="predicted"/>
<accession>A0A6J5V4R7</accession>
<reference evidence="2 5" key="2">
    <citation type="submission" date="2020-05" db="EMBL/GenBank/DDBJ databases">
        <authorList>
            <person name="Campoy J."/>
            <person name="Schneeberger K."/>
            <person name="Spophaly S."/>
        </authorList>
    </citation>
    <scope>NUCLEOTIDE SEQUENCE [LARGE SCALE GENOMIC DNA]</scope>
    <source>
        <strain evidence="2">PruArmRojPasFocal</strain>
    </source>
</reference>
<sequence>MHIVDLYVQNDAYVVEKIAGVRDLLFKLYGLYEVGFVSNPTQSLSFSTTSSSIGSSIVTDSSNSSGFGGDRKKAMKEK</sequence>
<evidence type="ECO:0000313" key="5">
    <source>
        <dbReference type="Proteomes" id="UP000507222"/>
    </source>
</evidence>
<organism evidence="2 5">
    <name type="scientific">Prunus armeniaca</name>
    <name type="common">Apricot</name>
    <name type="synonym">Armeniaca vulgaris</name>
    <dbReference type="NCBI Taxonomy" id="36596"/>
    <lineage>
        <taxon>Eukaryota</taxon>
        <taxon>Viridiplantae</taxon>
        <taxon>Streptophyta</taxon>
        <taxon>Embryophyta</taxon>
        <taxon>Tracheophyta</taxon>
        <taxon>Spermatophyta</taxon>
        <taxon>Magnoliopsida</taxon>
        <taxon>eudicotyledons</taxon>
        <taxon>Gunneridae</taxon>
        <taxon>Pentapetalae</taxon>
        <taxon>rosids</taxon>
        <taxon>fabids</taxon>
        <taxon>Rosales</taxon>
        <taxon>Rosaceae</taxon>
        <taxon>Amygdaloideae</taxon>
        <taxon>Amygdaleae</taxon>
        <taxon>Prunus</taxon>
    </lineage>
</organism>
<evidence type="ECO:0000313" key="2">
    <source>
        <dbReference type="EMBL" id="CAB4283191.1"/>
    </source>
</evidence>
<reference evidence="6" key="1">
    <citation type="journal article" date="2020" name="Genome Biol.">
        <title>Gamete binning: chromosome-level and haplotype-resolved genome assembly enabled by high-throughput single-cell sequencing of gamete genomes.</title>
        <authorList>
            <person name="Campoy J.A."/>
            <person name="Sun H."/>
            <person name="Goel M."/>
            <person name="Jiao W.-B."/>
            <person name="Folz-Donahue K."/>
            <person name="Wang N."/>
            <person name="Rubio M."/>
            <person name="Liu C."/>
            <person name="Kukat C."/>
            <person name="Ruiz D."/>
            <person name="Huettel B."/>
            <person name="Schneeberger K."/>
        </authorList>
    </citation>
    <scope>NUCLEOTIDE SEQUENCE [LARGE SCALE GENOMIC DNA]</scope>
    <source>
        <strain evidence="6">cv. Rojo Pasion</strain>
    </source>
</reference>
<feature type="compositionally biased region" description="Basic and acidic residues" evidence="1">
    <location>
        <begin position="69"/>
        <end position="78"/>
    </location>
</feature>
<protein>
    <submittedName>
        <fullName evidence="2">Uncharacterized protein</fullName>
    </submittedName>
</protein>
<dbReference type="EMBL" id="CAEKKB010000006">
    <property type="protein sequence ID" value="CAB4313949.1"/>
    <property type="molecule type" value="Genomic_DNA"/>
</dbReference>
<evidence type="ECO:0000313" key="4">
    <source>
        <dbReference type="EMBL" id="CAB4313949.1"/>
    </source>
</evidence>
<evidence type="ECO:0000313" key="3">
    <source>
        <dbReference type="EMBL" id="CAB4283630.1"/>
    </source>
</evidence>
<evidence type="ECO:0000256" key="1">
    <source>
        <dbReference type="SAM" id="MobiDB-lite"/>
    </source>
</evidence>
<evidence type="ECO:0000313" key="6">
    <source>
        <dbReference type="Proteomes" id="UP000507245"/>
    </source>
</evidence>
<gene>
    <name evidence="2" type="ORF">CURHAP_LOCUS37345</name>
    <name evidence="3" type="ORF">CURHAP_LOCUS38518</name>
    <name evidence="4" type="ORF">ORAREDHAP_LOCUS37743</name>
</gene>